<dbReference type="Pfam" id="PF02944">
    <property type="entry name" value="BESS"/>
    <property type="match status" value="1"/>
</dbReference>
<keyword evidence="1" id="KW-0539">Nucleus</keyword>
<evidence type="ECO:0000256" key="2">
    <source>
        <dbReference type="SAM" id="MobiDB-lite"/>
    </source>
</evidence>
<dbReference type="Proteomes" id="UP001148838">
    <property type="component" value="Unassembled WGS sequence"/>
</dbReference>
<comment type="caution">
    <text evidence="4">The sequence shown here is derived from an EMBL/GenBank/DDBJ whole genome shotgun (WGS) entry which is preliminary data.</text>
</comment>
<dbReference type="PROSITE" id="PS51031">
    <property type="entry name" value="BESS"/>
    <property type="match status" value="1"/>
</dbReference>
<keyword evidence="5" id="KW-1185">Reference proteome</keyword>
<dbReference type="InterPro" id="IPR004210">
    <property type="entry name" value="BESS_motif"/>
</dbReference>
<protein>
    <recommendedName>
        <fullName evidence="3">BESS domain-containing protein</fullName>
    </recommendedName>
</protein>
<sequence length="174" mass="19645">MLGRRVKNRRPRPEELQELRRALGEEWELIPQENIANQIESMPRCMDVVIQARGECLQLVSSLDVTPSTSVEATSEAIHLSDDASTSTESPAPMQESSLGGSFQEEFRPKRANLQDTLSKVADSFTSFVATRESSGPSDLNFMKSVLEDMKMIPHKDKFKFKNEVLDLLEKYIP</sequence>
<organism evidence="4 5">
    <name type="scientific">Periplaneta americana</name>
    <name type="common">American cockroach</name>
    <name type="synonym">Blatta americana</name>
    <dbReference type="NCBI Taxonomy" id="6978"/>
    <lineage>
        <taxon>Eukaryota</taxon>
        <taxon>Metazoa</taxon>
        <taxon>Ecdysozoa</taxon>
        <taxon>Arthropoda</taxon>
        <taxon>Hexapoda</taxon>
        <taxon>Insecta</taxon>
        <taxon>Pterygota</taxon>
        <taxon>Neoptera</taxon>
        <taxon>Polyneoptera</taxon>
        <taxon>Dictyoptera</taxon>
        <taxon>Blattodea</taxon>
        <taxon>Blattoidea</taxon>
        <taxon>Blattidae</taxon>
        <taxon>Blattinae</taxon>
        <taxon>Periplaneta</taxon>
    </lineage>
</organism>
<proteinExistence type="predicted"/>
<comment type="subcellular location">
    <subcellularLocation>
        <location evidence="1">Nucleus</location>
    </subcellularLocation>
</comment>
<feature type="domain" description="BESS" evidence="3">
    <location>
        <begin position="136"/>
        <end position="174"/>
    </location>
</feature>
<feature type="region of interest" description="Disordered" evidence="2">
    <location>
        <begin position="74"/>
        <end position="103"/>
    </location>
</feature>
<evidence type="ECO:0000259" key="3">
    <source>
        <dbReference type="PROSITE" id="PS51031"/>
    </source>
</evidence>
<gene>
    <name evidence="4" type="ORF">ANN_23648</name>
</gene>
<dbReference type="Gene3D" id="3.30.420.10">
    <property type="entry name" value="Ribonuclease H-like superfamily/Ribonuclease H"/>
    <property type="match status" value="1"/>
</dbReference>
<dbReference type="InterPro" id="IPR036397">
    <property type="entry name" value="RNaseH_sf"/>
</dbReference>
<dbReference type="EMBL" id="JAJSOF020000025">
    <property type="protein sequence ID" value="KAJ4435074.1"/>
    <property type="molecule type" value="Genomic_DNA"/>
</dbReference>
<name>A0ABQ8SLN5_PERAM</name>
<evidence type="ECO:0000313" key="4">
    <source>
        <dbReference type="EMBL" id="KAJ4435074.1"/>
    </source>
</evidence>
<evidence type="ECO:0000313" key="5">
    <source>
        <dbReference type="Proteomes" id="UP001148838"/>
    </source>
</evidence>
<feature type="compositionally biased region" description="Polar residues" evidence="2">
    <location>
        <begin position="83"/>
        <end position="101"/>
    </location>
</feature>
<accession>A0ABQ8SLN5</accession>
<evidence type="ECO:0000256" key="1">
    <source>
        <dbReference type="PROSITE-ProRule" id="PRU00371"/>
    </source>
</evidence>
<reference evidence="4 5" key="1">
    <citation type="journal article" date="2022" name="Allergy">
        <title>Genome assembly and annotation of Periplaneta americana reveal a comprehensive cockroach allergen profile.</title>
        <authorList>
            <person name="Wang L."/>
            <person name="Xiong Q."/>
            <person name="Saelim N."/>
            <person name="Wang L."/>
            <person name="Nong W."/>
            <person name="Wan A.T."/>
            <person name="Shi M."/>
            <person name="Liu X."/>
            <person name="Cao Q."/>
            <person name="Hui J.H.L."/>
            <person name="Sookrung N."/>
            <person name="Leung T.F."/>
            <person name="Tungtrongchitr A."/>
            <person name="Tsui S.K.W."/>
        </authorList>
    </citation>
    <scope>NUCLEOTIDE SEQUENCE [LARGE SCALE GENOMIC DNA]</scope>
    <source>
        <strain evidence="4">PWHHKU_190912</strain>
    </source>
</reference>